<dbReference type="GO" id="GO:0005934">
    <property type="term" value="C:cellular bud tip"/>
    <property type="evidence" value="ECO:0007669"/>
    <property type="project" value="EnsemblFungi"/>
</dbReference>
<evidence type="ECO:0000256" key="1">
    <source>
        <dbReference type="ARBA" id="ARBA00012552"/>
    </source>
</evidence>
<dbReference type="GO" id="GO:0044614">
    <property type="term" value="C:nuclear pore cytoplasmic filaments"/>
    <property type="evidence" value="ECO:0007669"/>
    <property type="project" value="EnsemblFungi"/>
</dbReference>
<comment type="similarity">
    <text evidence="9">Belongs to the DEAD box helicase family.</text>
</comment>
<gene>
    <name evidence="14" type="ORF">BZG36_03583</name>
</gene>
<feature type="compositionally biased region" description="Basic and acidic residues" evidence="10">
    <location>
        <begin position="63"/>
        <end position="94"/>
    </location>
</feature>
<dbReference type="AlphaFoldDB" id="A0A261XYV3"/>
<dbReference type="SMART" id="SM00487">
    <property type="entry name" value="DEXDc"/>
    <property type="match status" value="1"/>
</dbReference>
<keyword evidence="4 9" id="KW-0347">Helicase</keyword>
<dbReference type="CDD" id="cd18787">
    <property type="entry name" value="SF2_C_DEAD"/>
    <property type="match status" value="1"/>
</dbReference>
<feature type="region of interest" description="Disordered" evidence="10">
    <location>
        <begin position="1"/>
        <end position="94"/>
    </location>
</feature>
<dbReference type="Pfam" id="PF00270">
    <property type="entry name" value="DEAD"/>
    <property type="match status" value="1"/>
</dbReference>
<dbReference type="GO" id="GO:0006409">
    <property type="term" value="P:tRNA export from nucleus"/>
    <property type="evidence" value="ECO:0007669"/>
    <property type="project" value="EnsemblFungi"/>
</dbReference>
<evidence type="ECO:0000256" key="4">
    <source>
        <dbReference type="ARBA" id="ARBA00022806"/>
    </source>
</evidence>
<feature type="domain" description="DEAD-box RNA helicase Q" evidence="13">
    <location>
        <begin position="124"/>
        <end position="152"/>
    </location>
</feature>
<feature type="domain" description="Helicase C-terminal" evidence="12">
    <location>
        <begin position="335"/>
        <end position="509"/>
    </location>
</feature>
<evidence type="ECO:0000313" key="14">
    <source>
        <dbReference type="EMBL" id="OZJ03424.1"/>
    </source>
</evidence>
<evidence type="ECO:0000256" key="6">
    <source>
        <dbReference type="ARBA" id="ARBA00022884"/>
    </source>
</evidence>
<dbReference type="CDD" id="cd17963">
    <property type="entry name" value="DEADc_DDX19_DDX25"/>
    <property type="match status" value="1"/>
</dbReference>
<dbReference type="GO" id="GO:0010494">
    <property type="term" value="C:cytoplasmic stress granule"/>
    <property type="evidence" value="ECO:0007669"/>
    <property type="project" value="EnsemblFungi"/>
</dbReference>
<feature type="compositionally biased region" description="Basic and acidic residues" evidence="10">
    <location>
        <begin position="1"/>
        <end position="50"/>
    </location>
</feature>
<dbReference type="PROSITE" id="PS51195">
    <property type="entry name" value="Q_MOTIF"/>
    <property type="match status" value="1"/>
</dbReference>
<dbReference type="FunFam" id="3.40.50.300:FF:000849">
    <property type="entry name" value="ATP-dependent RNA helicase DBP5"/>
    <property type="match status" value="1"/>
</dbReference>
<dbReference type="Pfam" id="PF00271">
    <property type="entry name" value="Helicase_C"/>
    <property type="match status" value="1"/>
</dbReference>
<comment type="caution">
    <text evidence="14">The sequence shown here is derived from an EMBL/GenBank/DDBJ whole genome shotgun (WGS) entry which is preliminary data.</text>
</comment>
<evidence type="ECO:0000256" key="10">
    <source>
        <dbReference type="SAM" id="MobiDB-lite"/>
    </source>
</evidence>
<dbReference type="InterPro" id="IPR027417">
    <property type="entry name" value="P-loop_NTPase"/>
</dbReference>
<organism evidence="14 15">
    <name type="scientific">Bifiguratus adelaidae</name>
    <dbReference type="NCBI Taxonomy" id="1938954"/>
    <lineage>
        <taxon>Eukaryota</taxon>
        <taxon>Fungi</taxon>
        <taxon>Fungi incertae sedis</taxon>
        <taxon>Mucoromycota</taxon>
        <taxon>Mucoromycotina</taxon>
        <taxon>Endogonomycetes</taxon>
        <taxon>Endogonales</taxon>
        <taxon>Endogonales incertae sedis</taxon>
        <taxon>Bifiguratus</taxon>
    </lineage>
</organism>
<dbReference type="PROSITE" id="PS51192">
    <property type="entry name" value="HELICASE_ATP_BIND_1"/>
    <property type="match status" value="1"/>
</dbReference>
<proteinExistence type="inferred from homology"/>
<keyword evidence="6" id="KW-0694">RNA-binding</keyword>
<evidence type="ECO:0000256" key="2">
    <source>
        <dbReference type="ARBA" id="ARBA00022741"/>
    </source>
</evidence>
<keyword evidence="15" id="KW-1185">Reference proteome</keyword>
<evidence type="ECO:0000313" key="15">
    <source>
        <dbReference type="Proteomes" id="UP000242875"/>
    </source>
</evidence>
<dbReference type="EMBL" id="MVBO01000086">
    <property type="protein sequence ID" value="OZJ03424.1"/>
    <property type="molecule type" value="Genomic_DNA"/>
</dbReference>
<dbReference type="EC" id="3.6.4.13" evidence="1"/>
<evidence type="ECO:0000259" key="11">
    <source>
        <dbReference type="PROSITE" id="PS51192"/>
    </source>
</evidence>
<dbReference type="InterPro" id="IPR001650">
    <property type="entry name" value="Helicase_C-like"/>
</dbReference>
<evidence type="ECO:0000259" key="12">
    <source>
        <dbReference type="PROSITE" id="PS51194"/>
    </source>
</evidence>
<dbReference type="InterPro" id="IPR014001">
    <property type="entry name" value="Helicase_ATP-bd"/>
</dbReference>
<dbReference type="GO" id="GO:0016787">
    <property type="term" value="F:hydrolase activity"/>
    <property type="evidence" value="ECO:0007669"/>
    <property type="project" value="UniProtKB-KW"/>
</dbReference>
<feature type="short sequence motif" description="Q motif" evidence="8">
    <location>
        <begin position="124"/>
        <end position="152"/>
    </location>
</feature>
<dbReference type="GO" id="GO:0003724">
    <property type="term" value="F:RNA helicase activity"/>
    <property type="evidence" value="ECO:0007669"/>
    <property type="project" value="UniProtKB-EC"/>
</dbReference>
<name>A0A261XYV3_9FUNG</name>
<dbReference type="GO" id="GO:0016973">
    <property type="term" value="P:poly(A)+ mRNA export from nucleus"/>
    <property type="evidence" value="ECO:0007669"/>
    <property type="project" value="EnsemblFungi"/>
</dbReference>
<dbReference type="InterPro" id="IPR014014">
    <property type="entry name" value="RNA_helicase_DEAD_Q_motif"/>
</dbReference>
<evidence type="ECO:0000256" key="3">
    <source>
        <dbReference type="ARBA" id="ARBA00022801"/>
    </source>
</evidence>
<keyword evidence="5 9" id="KW-0067">ATP-binding</keyword>
<dbReference type="PROSITE" id="PS51194">
    <property type="entry name" value="HELICASE_CTER"/>
    <property type="match status" value="1"/>
</dbReference>
<dbReference type="InterPro" id="IPR011545">
    <property type="entry name" value="DEAD/DEAH_box_helicase_dom"/>
</dbReference>
<keyword evidence="2 9" id="KW-0547">Nucleotide-binding</keyword>
<evidence type="ECO:0000256" key="9">
    <source>
        <dbReference type="RuleBase" id="RU000492"/>
    </source>
</evidence>
<reference evidence="14 15" key="1">
    <citation type="journal article" date="2017" name="Mycologia">
        <title>Bifiguratus adelaidae, gen. et sp. nov., a new member of Mucoromycotina in endophytic and soil-dwelling habitats.</title>
        <authorList>
            <person name="Torres-Cruz T.J."/>
            <person name="Billingsley Tobias T.L."/>
            <person name="Almatruk M."/>
            <person name="Hesse C."/>
            <person name="Kuske C.R."/>
            <person name="Desiro A."/>
            <person name="Benucci G.M."/>
            <person name="Bonito G."/>
            <person name="Stajich J.E."/>
            <person name="Dunlap C."/>
            <person name="Arnold A.E."/>
            <person name="Porras-Alfaro A."/>
        </authorList>
    </citation>
    <scope>NUCLEOTIDE SEQUENCE [LARGE SCALE GENOMIC DNA]</scope>
    <source>
        <strain evidence="14 15">AZ0501</strain>
    </source>
</reference>
<evidence type="ECO:0000256" key="5">
    <source>
        <dbReference type="ARBA" id="ARBA00022840"/>
    </source>
</evidence>
<dbReference type="Proteomes" id="UP000242875">
    <property type="component" value="Unassembled WGS sequence"/>
</dbReference>
<dbReference type="Gene3D" id="3.40.50.300">
    <property type="entry name" value="P-loop containing nucleotide triphosphate hydrolases"/>
    <property type="match status" value="2"/>
</dbReference>
<dbReference type="PROSITE" id="PS00039">
    <property type="entry name" value="DEAD_ATP_HELICASE"/>
    <property type="match status" value="1"/>
</dbReference>
<dbReference type="OrthoDB" id="10265785at2759"/>
<dbReference type="InterPro" id="IPR000629">
    <property type="entry name" value="RNA-helicase_DEAD-box_CS"/>
</dbReference>
<comment type="catalytic activity">
    <reaction evidence="7">
        <text>ATP + H2O = ADP + phosphate + H(+)</text>
        <dbReference type="Rhea" id="RHEA:13065"/>
        <dbReference type="ChEBI" id="CHEBI:15377"/>
        <dbReference type="ChEBI" id="CHEBI:15378"/>
        <dbReference type="ChEBI" id="CHEBI:30616"/>
        <dbReference type="ChEBI" id="CHEBI:43474"/>
        <dbReference type="ChEBI" id="CHEBI:456216"/>
        <dbReference type="EC" id="3.6.4.13"/>
    </reaction>
</comment>
<protein>
    <recommendedName>
        <fullName evidence="1">RNA helicase</fullName>
        <ecNumber evidence="1">3.6.4.13</ecNumber>
    </recommendedName>
</protein>
<dbReference type="PANTHER" id="PTHR47958">
    <property type="entry name" value="ATP-DEPENDENT RNA HELICASE DBP3"/>
    <property type="match status" value="1"/>
</dbReference>
<evidence type="ECO:0000259" key="13">
    <source>
        <dbReference type="PROSITE" id="PS51195"/>
    </source>
</evidence>
<sequence>MSDKDEGAREKKLDWAEEVAAEKDNTKNDTKQEVKAAETPSENEKDRVKGDASPSVNTSQSKEAADKREAKSDEVDEVAGKVENLKTEESSEPRHVTLIENSNEVEVKLADLQADPNSPLYSAKTFEELGLPDELLKGLYAMKFTKPSKIQERALPLLLSDPPRNMIGQSQSGTGKTAAFALTMLHRIDTSLDAPQAICLAPARELADQIVKVVSEMGKFTKVTIQAIVKDSVAKGAKVNAQLIVGTPGSIMDLIQRKKLNTRHVKILVLDEADNMIDAQGMGDQSVRIKGLVPRSAQLVLFSATYAPKVRTYAERFAPNANEIKLKQEELSVDAIKQFYMDCHSERQKFDTLVSLYSLLTIGQSIIFVRKRDTADMIHRRMVQEGHKVVSLHGNMDPAQRDSVMDDFREGRCKVLVTTNVLARGIDILQVNCVINYDIPLDRNSNNPDFETYLHRIGRTGRFGRKGISINFVHDDRSYEQMMEIQNYFGKEIVKVPTDDVELMEKTLKKYLK</sequence>
<keyword evidence="3 9" id="KW-0378">Hydrolase</keyword>
<feature type="domain" description="Helicase ATP-binding" evidence="11">
    <location>
        <begin position="157"/>
        <end position="324"/>
    </location>
</feature>
<dbReference type="SMART" id="SM00490">
    <property type="entry name" value="HELICc"/>
    <property type="match status" value="1"/>
</dbReference>
<evidence type="ECO:0000256" key="8">
    <source>
        <dbReference type="PROSITE-ProRule" id="PRU00552"/>
    </source>
</evidence>
<dbReference type="GO" id="GO:0006415">
    <property type="term" value="P:translational termination"/>
    <property type="evidence" value="ECO:0007669"/>
    <property type="project" value="EnsemblFungi"/>
</dbReference>
<dbReference type="SUPFAM" id="SSF52540">
    <property type="entry name" value="P-loop containing nucleoside triphosphate hydrolases"/>
    <property type="match status" value="1"/>
</dbReference>
<dbReference type="GO" id="GO:0005524">
    <property type="term" value="F:ATP binding"/>
    <property type="evidence" value="ECO:0007669"/>
    <property type="project" value="UniProtKB-KW"/>
</dbReference>
<dbReference type="GO" id="GO:0003723">
    <property type="term" value="F:RNA binding"/>
    <property type="evidence" value="ECO:0007669"/>
    <property type="project" value="UniProtKB-KW"/>
</dbReference>
<accession>A0A261XYV3</accession>
<dbReference type="GO" id="GO:0000822">
    <property type="term" value="F:inositol hexakisphosphate binding"/>
    <property type="evidence" value="ECO:0007669"/>
    <property type="project" value="EnsemblFungi"/>
</dbReference>
<evidence type="ECO:0000256" key="7">
    <source>
        <dbReference type="ARBA" id="ARBA00047984"/>
    </source>
</evidence>